<dbReference type="CDD" id="cd15482">
    <property type="entry name" value="Sialidase_non-viral"/>
    <property type="match status" value="1"/>
</dbReference>
<dbReference type="Gene3D" id="2.120.10.10">
    <property type="match status" value="2"/>
</dbReference>
<dbReference type="InterPro" id="IPR026856">
    <property type="entry name" value="Sialidase_fam"/>
</dbReference>
<feature type="chain" id="PRO_5014730911" description="exo-alpha-sialidase" evidence="4">
    <location>
        <begin position="30"/>
        <end position="480"/>
    </location>
</feature>
<evidence type="ECO:0000313" key="6">
    <source>
        <dbReference type="EMBL" id="PMS26600.1"/>
    </source>
</evidence>
<dbReference type="PANTHER" id="PTHR10628:SF30">
    <property type="entry name" value="EXO-ALPHA-SIALIDASE"/>
    <property type="match status" value="1"/>
</dbReference>
<dbReference type="EMBL" id="PNYB01000004">
    <property type="protein sequence ID" value="PMS26600.1"/>
    <property type="molecule type" value="Genomic_DNA"/>
</dbReference>
<dbReference type="GO" id="GO:0009313">
    <property type="term" value="P:oligosaccharide catabolic process"/>
    <property type="evidence" value="ECO:0007669"/>
    <property type="project" value="TreeGrafter"/>
</dbReference>
<dbReference type="Proteomes" id="UP000235347">
    <property type="component" value="Unassembled WGS sequence"/>
</dbReference>
<proteinExistence type="inferred from homology"/>
<evidence type="ECO:0000256" key="2">
    <source>
        <dbReference type="ARBA" id="ARBA00009348"/>
    </source>
</evidence>
<dbReference type="Gene3D" id="2.130.10.10">
    <property type="entry name" value="YVTN repeat-like/Quinoprotein amine dehydrogenase"/>
    <property type="match status" value="1"/>
</dbReference>
<dbReference type="RefSeq" id="WP_102608991.1">
    <property type="nucleotide sequence ID" value="NZ_CADIKD010000011.1"/>
</dbReference>
<accession>A0A2N7WB14</accession>
<dbReference type="GO" id="GO:0005737">
    <property type="term" value="C:cytoplasm"/>
    <property type="evidence" value="ECO:0007669"/>
    <property type="project" value="TreeGrafter"/>
</dbReference>
<evidence type="ECO:0000313" key="7">
    <source>
        <dbReference type="Proteomes" id="UP000235347"/>
    </source>
</evidence>
<dbReference type="GO" id="GO:0004308">
    <property type="term" value="F:exo-alpha-sialidase activity"/>
    <property type="evidence" value="ECO:0007669"/>
    <property type="project" value="UniProtKB-EC"/>
</dbReference>
<sequence length="480" mass="50983">MRRHITPRFSLTRSALAVLALSSAVTAWAAPIRVSGPSPFATCTIGGPGTNFLNAEVEPWVAVNPANPSNVIGAWQQDRWSNGGAHGLVAGYSFDGGQTWRQTNLPFSACAGGLGYERASDPWVSIGPDGTAYSVSISFNQSNNSNAVAAAVSNDGGQSWTNLSVLIADNEPSTQFFNDKESVTADPVKAGVAYAVWDRLEEPNSNPYANLHAQAYRGPSYFSKTIDGGKTWSAPVQIVTVPSRQQTIGNQIVVNRQDGTLYDFFDLITPPQKPSPYKVAFIKSTDGGATWTSPQTIADLDTVSVVDPNTGEALRTGDIIPEPAIDPATGQLYVVWQDARFNGGSYDEIAMSTSTDGGKTWSTPARVNKPTGRLAFNPSVHVNGAGAVAVTYYDIRNLAAGNTATLPTDYWMTTSTDGGKTFGNETHLAGSFDLKTAPYAEGYFVGDYEGLDARGTAFLPFFVQTNSGNTANPTDVFAAP</sequence>
<dbReference type="SUPFAM" id="SSF50939">
    <property type="entry name" value="Sialidases"/>
    <property type="match status" value="1"/>
</dbReference>
<dbReference type="InterPro" id="IPR015943">
    <property type="entry name" value="WD40/YVTN_repeat-like_dom_sf"/>
</dbReference>
<dbReference type="GO" id="GO:0016020">
    <property type="term" value="C:membrane"/>
    <property type="evidence" value="ECO:0007669"/>
    <property type="project" value="TreeGrafter"/>
</dbReference>
<organism evidence="6 7">
    <name type="scientific">Trinickia soli</name>
    <dbReference type="NCBI Taxonomy" id="380675"/>
    <lineage>
        <taxon>Bacteria</taxon>
        <taxon>Pseudomonadati</taxon>
        <taxon>Pseudomonadota</taxon>
        <taxon>Betaproteobacteria</taxon>
        <taxon>Burkholderiales</taxon>
        <taxon>Burkholderiaceae</taxon>
        <taxon>Trinickia</taxon>
    </lineage>
</organism>
<evidence type="ECO:0000256" key="4">
    <source>
        <dbReference type="SAM" id="SignalP"/>
    </source>
</evidence>
<gene>
    <name evidence="6" type="ORF">C0Z19_06600</name>
</gene>
<comment type="similarity">
    <text evidence="2">Belongs to the glycosyl hydrolase 33 family.</text>
</comment>
<dbReference type="GO" id="GO:0006689">
    <property type="term" value="P:ganglioside catabolic process"/>
    <property type="evidence" value="ECO:0007669"/>
    <property type="project" value="TreeGrafter"/>
</dbReference>
<name>A0A2N7WB14_9BURK</name>
<dbReference type="PANTHER" id="PTHR10628">
    <property type="entry name" value="SIALIDASE"/>
    <property type="match status" value="1"/>
</dbReference>
<comment type="caution">
    <text evidence="6">The sequence shown here is derived from an EMBL/GenBank/DDBJ whole genome shotgun (WGS) entry which is preliminary data.</text>
</comment>
<feature type="signal peptide" evidence="4">
    <location>
        <begin position="1"/>
        <end position="29"/>
    </location>
</feature>
<dbReference type="Pfam" id="PF02012">
    <property type="entry name" value="BNR"/>
    <property type="match status" value="1"/>
</dbReference>
<dbReference type="InterPro" id="IPR011040">
    <property type="entry name" value="Sialidase"/>
</dbReference>
<evidence type="ECO:0000259" key="5">
    <source>
        <dbReference type="Pfam" id="PF13088"/>
    </source>
</evidence>
<protein>
    <recommendedName>
        <fullName evidence="3">exo-alpha-sialidase</fullName>
        <ecNumber evidence="3">3.2.1.18</ecNumber>
    </recommendedName>
</protein>
<dbReference type="InterPro" id="IPR002860">
    <property type="entry name" value="BNR_rpt"/>
</dbReference>
<dbReference type="InterPro" id="IPR036278">
    <property type="entry name" value="Sialidase_sf"/>
</dbReference>
<evidence type="ECO:0000256" key="1">
    <source>
        <dbReference type="ARBA" id="ARBA00000427"/>
    </source>
</evidence>
<evidence type="ECO:0000256" key="3">
    <source>
        <dbReference type="ARBA" id="ARBA00012733"/>
    </source>
</evidence>
<dbReference type="EC" id="3.2.1.18" evidence="3"/>
<dbReference type="Pfam" id="PF13088">
    <property type="entry name" value="BNR_2"/>
    <property type="match status" value="1"/>
</dbReference>
<keyword evidence="4" id="KW-0732">Signal</keyword>
<feature type="domain" description="Sialidase" evidence="5">
    <location>
        <begin position="223"/>
        <end position="303"/>
    </location>
</feature>
<keyword evidence="7" id="KW-1185">Reference proteome</keyword>
<reference evidence="6 7" key="1">
    <citation type="submission" date="2018-01" db="EMBL/GenBank/DDBJ databases">
        <title>Whole genome analyses suggest that Burkholderia sensu lato contains two further novel genera in the rhizoxinica-symbiotica group Mycetohabitans gen. nov., and Trinickia gen. nov.: implications for the evolution of diazotrophy and nodulation in the Burkholderiaceae.</title>
        <authorList>
            <person name="Estrada-de los Santos P."/>
            <person name="Palmer M."/>
            <person name="Chavez-Ramirez B."/>
            <person name="Beukes C."/>
            <person name="Steenkamp E.T."/>
            <person name="Hirsch A.M."/>
            <person name="Manyaka P."/>
            <person name="Maluk M."/>
            <person name="Lafos M."/>
            <person name="Crook M."/>
            <person name="Gross E."/>
            <person name="Simon M.F."/>
            <person name="Bueno dos Reis Junior F."/>
            <person name="Poole P.S."/>
            <person name="Venter S.N."/>
            <person name="James E.K."/>
        </authorList>
    </citation>
    <scope>NUCLEOTIDE SEQUENCE [LARGE SCALE GENOMIC DNA]</scope>
    <source>
        <strain evidence="6 7">GP25-8</strain>
    </source>
</reference>
<dbReference type="AlphaFoldDB" id="A0A2N7WB14"/>
<comment type="catalytic activity">
    <reaction evidence="1">
        <text>Hydrolysis of alpha-(2-&gt;3)-, alpha-(2-&gt;6)-, alpha-(2-&gt;8)- glycosidic linkages of terminal sialic acid residues in oligosaccharides, glycoproteins, glycolipids, colominic acid and synthetic substrates.</text>
        <dbReference type="EC" id="3.2.1.18"/>
    </reaction>
</comment>